<evidence type="ECO:0000256" key="2">
    <source>
        <dbReference type="ARBA" id="ARBA00004651"/>
    </source>
</evidence>
<evidence type="ECO:0000256" key="9">
    <source>
        <dbReference type="ARBA" id="ARBA00023012"/>
    </source>
</evidence>
<dbReference type="EMBL" id="RZNY01000017">
    <property type="protein sequence ID" value="RUT43852.1"/>
    <property type="molecule type" value="Genomic_DNA"/>
</dbReference>
<keyword evidence="10" id="KW-0472">Membrane</keyword>
<dbReference type="PROSITE" id="PS50109">
    <property type="entry name" value="HIS_KIN"/>
    <property type="match status" value="1"/>
</dbReference>
<comment type="catalytic activity">
    <reaction evidence="1">
        <text>ATP + protein L-histidine = ADP + protein N-phospho-L-histidine.</text>
        <dbReference type="EC" id="2.7.13.3"/>
    </reaction>
</comment>
<sequence length="345" mass="38498">MNKNGEYYFNRVYLVFSILLTVLVIGYTGAILYTVGFNSRIVWMSVLFLVIVFVVGGASVWSLKCRIAGVVNNLDDVIDGAINGQDRVTGYMETNISSLENKLIRYIDLSTTHDKKVEAEKNKIKELISDISHQTKTPLANIVLYSQLLDEHSHSGLDEDTQGFVTQIKSQADKLDWLIQSLIKLSRLETGIISIHATINPIIESISKAVSQVYTHAEHKNIEIAIDCDQAITARHDMKWTSEALFNIMDNAVKYSDTTGKIHIAAQANEMFTRIDISDTGIGIDNSELNDIFKRFYRCKATSKYEGVGIGLFLAREIINSQGGYIMASSTVGQGSTFSVYLLRM</sequence>
<gene>
    <name evidence="12" type="ORF">EJP82_19335</name>
</gene>
<dbReference type="FunFam" id="3.30.565.10:FF:000006">
    <property type="entry name" value="Sensor histidine kinase WalK"/>
    <property type="match status" value="1"/>
</dbReference>
<dbReference type="InterPro" id="IPR004358">
    <property type="entry name" value="Sig_transdc_His_kin-like_C"/>
</dbReference>
<keyword evidence="9" id="KW-0902">Two-component regulatory system</keyword>
<evidence type="ECO:0000256" key="4">
    <source>
        <dbReference type="ARBA" id="ARBA00022553"/>
    </source>
</evidence>
<dbReference type="GO" id="GO:0005524">
    <property type="term" value="F:ATP binding"/>
    <property type="evidence" value="ECO:0007669"/>
    <property type="project" value="UniProtKB-KW"/>
</dbReference>
<evidence type="ECO:0000259" key="11">
    <source>
        <dbReference type="PROSITE" id="PS50109"/>
    </source>
</evidence>
<dbReference type="SMART" id="SM00388">
    <property type="entry name" value="HisKA"/>
    <property type="match status" value="1"/>
</dbReference>
<dbReference type="InterPro" id="IPR050736">
    <property type="entry name" value="Sensor_HK_Regulatory"/>
</dbReference>
<comment type="caution">
    <text evidence="12">The sequence shown here is derived from an EMBL/GenBank/DDBJ whole genome shotgun (WGS) entry which is preliminary data.</text>
</comment>
<dbReference type="Pfam" id="PF00512">
    <property type="entry name" value="HisKA"/>
    <property type="match status" value="1"/>
</dbReference>
<dbReference type="GO" id="GO:0000155">
    <property type="term" value="F:phosphorelay sensor kinase activity"/>
    <property type="evidence" value="ECO:0007669"/>
    <property type="project" value="InterPro"/>
</dbReference>
<dbReference type="Gene3D" id="1.10.287.130">
    <property type="match status" value="1"/>
</dbReference>
<keyword evidence="8" id="KW-0067">ATP-binding</keyword>
<evidence type="ECO:0000256" key="5">
    <source>
        <dbReference type="ARBA" id="ARBA00022679"/>
    </source>
</evidence>
<comment type="subcellular location">
    <subcellularLocation>
        <location evidence="2">Cell membrane</location>
        <topology evidence="2">Multi-pass membrane protein</topology>
    </subcellularLocation>
</comment>
<accession>A0A433Y5B4</accession>
<keyword evidence="5" id="KW-0808">Transferase</keyword>
<dbReference type="SMART" id="SM00387">
    <property type="entry name" value="HATPase_c"/>
    <property type="match status" value="1"/>
</dbReference>
<dbReference type="GO" id="GO:0005886">
    <property type="term" value="C:plasma membrane"/>
    <property type="evidence" value="ECO:0007669"/>
    <property type="project" value="UniProtKB-SubCell"/>
</dbReference>
<name>A0A433Y5B4_9BACL</name>
<dbReference type="InterPro" id="IPR005467">
    <property type="entry name" value="His_kinase_dom"/>
</dbReference>
<dbReference type="InterPro" id="IPR003594">
    <property type="entry name" value="HATPase_dom"/>
</dbReference>
<evidence type="ECO:0000256" key="6">
    <source>
        <dbReference type="ARBA" id="ARBA00022741"/>
    </source>
</evidence>
<feature type="transmembrane region" description="Helical" evidence="10">
    <location>
        <begin position="12"/>
        <end position="35"/>
    </location>
</feature>
<evidence type="ECO:0000313" key="13">
    <source>
        <dbReference type="Proteomes" id="UP000279446"/>
    </source>
</evidence>
<feature type="transmembrane region" description="Helical" evidence="10">
    <location>
        <begin position="41"/>
        <end position="63"/>
    </location>
</feature>
<dbReference type="InterPro" id="IPR036890">
    <property type="entry name" value="HATPase_C_sf"/>
</dbReference>
<evidence type="ECO:0000256" key="3">
    <source>
        <dbReference type="ARBA" id="ARBA00012438"/>
    </source>
</evidence>
<dbReference type="InterPro" id="IPR003661">
    <property type="entry name" value="HisK_dim/P_dom"/>
</dbReference>
<dbReference type="PANTHER" id="PTHR43711:SF26">
    <property type="entry name" value="SENSOR HISTIDINE KINASE RCSC"/>
    <property type="match status" value="1"/>
</dbReference>
<evidence type="ECO:0000256" key="7">
    <source>
        <dbReference type="ARBA" id="ARBA00022777"/>
    </source>
</evidence>
<evidence type="ECO:0000313" key="12">
    <source>
        <dbReference type="EMBL" id="RUT43852.1"/>
    </source>
</evidence>
<evidence type="ECO:0000256" key="1">
    <source>
        <dbReference type="ARBA" id="ARBA00000085"/>
    </source>
</evidence>
<dbReference type="SUPFAM" id="SSF55874">
    <property type="entry name" value="ATPase domain of HSP90 chaperone/DNA topoisomerase II/histidine kinase"/>
    <property type="match status" value="1"/>
</dbReference>
<protein>
    <recommendedName>
        <fullName evidence="3">histidine kinase</fullName>
        <ecNumber evidence="3">2.7.13.3</ecNumber>
    </recommendedName>
</protein>
<dbReference type="Proteomes" id="UP000279446">
    <property type="component" value="Unassembled WGS sequence"/>
</dbReference>
<proteinExistence type="predicted"/>
<keyword evidence="7 12" id="KW-0418">Kinase</keyword>
<evidence type="ECO:0000256" key="8">
    <source>
        <dbReference type="ARBA" id="ARBA00022840"/>
    </source>
</evidence>
<dbReference type="CDD" id="cd00082">
    <property type="entry name" value="HisKA"/>
    <property type="match status" value="1"/>
</dbReference>
<keyword evidence="13" id="KW-1185">Reference proteome</keyword>
<dbReference type="Gene3D" id="3.30.565.10">
    <property type="entry name" value="Histidine kinase-like ATPase, C-terminal domain"/>
    <property type="match status" value="1"/>
</dbReference>
<dbReference type="PANTHER" id="PTHR43711">
    <property type="entry name" value="TWO-COMPONENT HISTIDINE KINASE"/>
    <property type="match status" value="1"/>
</dbReference>
<dbReference type="InterPro" id="IPR036097">
    <property type="entry name" value="HisK_dim/P_sf"/>
</dbReference>
<organism evidence="12 13">
    <name type="scientific">Paenibacillus anaericanus</name>
    <dbReference type="NCBI Taxonomy" id="170367"/>
    <lineage>
        <taxon>Bacteria</taxon>
        <taxon>Bacillati</taxon>
        <taxon>Bacillota</taxon>
        <taxon>Bacilli</taxon>
        <taxon>Bacillales</taxon>
        <taxon>Paenibacillaceae</taxon>
        <taxon>Paenibacillus</taxon>
    </lineage>
</organism>
<dbReference type="RefSeq" id="WP_127193704.1">
    <property type="nucleotide sequence ID" value="NZ_RZNY01000017.1"/>
</dbReference>
<dbReference type="AlphaFoldDB" id="A0A433Y5B4"/>
<dbReference type="Pfam" id="PF02518">
    <property type="entry name" value="HATPase_c"/>
    <property type="match status" value="1"/>
</dbReference>
<reference evidence="12 13" key="1">
    <citation type="submission" date="2018-12" db="EMBL/GenBank/DDBJ databases">
        <authorList>
            <person name="Sun L."/>
            <person name="Chen Z."/>
        </authorList>
    </citation>
    <scope>NUCLEOTIDE SEQUENCE [LARGE SCALE GENOMIC DNA]</scope>
    <source>
        <strain evidence="12 13">DSM 15890</strain>
    </source>
</reference>
<keyword evidence="10" id="KW-0812">Transmembrane</keyword>
<dbReference type="SUPFAM" id="SSF47384">
    <property type="entry name" value="Homodimeric domain of signal transducing histidine kinase"/>
    <property type="match status" value="1"/>
</dbReference>
<keyword evidence="4" id="KW-0597">Phosphoprotein</keyword>
<dbReference type="OrthoDB" id="9773956at2"/>
<evidence type="ECO:0000256" key="10">
    <source>
        <dbReference type="SAM" id="Phobius"/>
    </source>
</evidence>
<dbReference type="EC" id="2.7.13.3" evidence="3"/>
<feature type="domain" description="Histidine kinase" evidence="11">
    <location>
        <begin position="130"/>
        <end position="345"/>
    </location>
</feature>
<keyword evidence="6" id="KW-0547">Nucleotide-binding</keyword>
<dbReference type="PRINTS" id="PR00344">
    <property type="entry name" value="BCTRLSENSOR"/>
</dbReference>
<keyword evidence="10" id="KW-1133">Transmembrane helix</keyword>